<sequence>MVENNKKNELKMICLEEILRQKTIIFNECVMFDQHTTINGAGIDLRPITYIDLPVSSPRYLDAVGEYIYGLQKVVNYRSLCGIATQGLSYTYSTSIKYNIPAIYFRKEPQKYGTNSHLAGKLTRDQTPTLIIDNLIYSGKTLNLAVSKLKESDISIAGLFTVVKFETSFSELIVDNKLFYLLTVKEIYDYLIQNNYFPKNIEKYIKLFLKDQTLFHSKSEIYLQYLSELKKSKTSF</sequence>
<proteinExistence type="predicted"/>
<dbReference type="InterPro" id="IPR029057">
    <property type="entry name" value="PRTase-like"/>
</dbReference>
<protein>
    <recommendedName>
        <fullName evidence="5">Phosphoribosyltransferase domain-containing protein</fullName>
    </recommendedName>
</protein>
<dbReference type="Proteomes" id="UP000177838">
    <property type="component" value="Unassembled WGS sequence"/>
</dbReference>
<dbReference type="SUPFAM" id="SSF53271">
    <property type="entry name" value="PRTase-like"/>
    <property type="match status" value="1"/>
</dbReference>
<accession>A0A1G2QFP1</accession>
<keyword evidence="2" id="KW-0665">Pyrimidine biosynthesis</keyword>
<gene>
    <name evidence="3" type="ORF">A2589_00955</name>
</gene>
<dbReference type="GO" id="GO:0004588">
    <property type="term" value="F:orotate phosphoribosyltransferase activity"/>
    <property type="evidence" value="ECO:0007669"/>
    <property type="project" value="TreeGrafter"/>
</dbReference>
<dbReference type="CDD" id="cd06223">
    <property type="entry name" value="PRTases_typeI"/>
    <property type="match status" value="1"/>
</dbReference>
<dbReference type="GO" id="GO:0006222">
    <property type="term" value="P:UMP biosynthetic process"/>
    <property type="evidence" value="ECO:0007669"/>
    <property type="project" value="TreeGrafter"/>
</dbReference>
<evidence type="ECO:0000313" key="3">
    <source>
        <dbReference type="EMBL" id="OHA59424.1"/>
    </source>
</evidence>
<evidence type="ECO:0000313" key="4">
    <source>
        <dbReference type="Proteomes" id="UP000177838"/>
    </source>
</evidence>
<comment type="caution">
    <text evidence="3">The sequence shown here is derived from an EMBL/GenBank/DDBJ whole genome shotgun (WGS) entry which is preliminary data.</text>
</comment>
<dbReference type="GO" id="GO:0019856">
    <property type="term" value="P:pyrimidine nucleobase biosynthetic process"/>
    <property type="evidence" value="ECO:0007669"/>
    <property type="project" value="TreeGrafter"/>
</dbReference>
<organism evidence="3 4">
    <name type="scientific">Candidatus Vogelbacteria bacterium RIFOXYD1_FULL_46_19</name>
    <dbReference type="NCBI Taxonomy" id="1802439"/>
    <lineage>
        <taxon>Bacteria</taxon>
        <taxon>Candidatus Vogeliibacteriota</taxon>
    </lineage>
</organism>
<evidence type="ECO:0008006" key="5">
    <source>
        <dbReference type="Google" id="ProtNLM"/>
    </source>
</evidence>
<dbReference type="PANTHER" id="PTHR19278:SF9">
    <property type="entry name" value="URIDINE 5'-MONOPHOSPHATE SYNTHASE"/>
    <property type="match status" value="1"/>
</dbReference>
<dbReference type="InterPro" id="IPR000836">
    <property type="entry name" value="PRTase_dom"/>
</dbReference>
<dbReference type="STRING" id="1802439.A2589_00955"/>
<dbReference type="AlphaFoldDB" id="A0A1G2QFP1"/>
<comment type="pathway">
    <text evidence="1">Pyrimidine metabolism; UMP biosynthesis via de novo pathway.</text>
</comment>
<dbReference type="EMBL" id="MHTK01000006">
    <property type="protein sequence ID" value="OHA59424.1"/>
    <property type="molecule type" value="Genomic_DNA"/>
</dbReference>
<reference evidence="3 4" key="1">
    <citation type="journal article" date="2016" name="Nat. Commun.">
        <title>Thousands of microbial genomes shed light on interconnected biogeochemical processes in an aquifer system.</title>
        <authorList>
            <person name="Anantharaman K."/>
            <person name="Brown C.T."/>
            <person name="Hug L.A."/>
            <person name="Sharon I."/>
            <person name="Castelle C.J."/>
            <person name="Probst A.J."/>
            <person name="Thomas B.C."/>
            <person name="Singh A."/>
            <person name="Wilkins M.J."/>
            <person name="Karaoz U."/>
            <person name="Brodie E.L."/>
            <person name="Williams K.H."/>
            <person name="Hubbard S.S."/>
            <person name="Banfield J.F."/>
        </authorList>
    </citation>
    <scope>NUCLEOTIDE SEQUENCE [LARGE SCALE GENOMIC DNA]</scope>
</reference>
<dbReference type="PANTHER" id="PTHR19278">
    <property type="entry name" value="OROTATE PHOSPHORIBOSYLTRANSFERASE"/>
    <property type="match status" value="1"/>
</dbReference>
<name>A0A1G2QFP1_9BACT</name>
<evidence type="ECO:0000256" key="1">
    <source>
        <dbReference type="ARBA" id="ARBA00004725"/>
    </source>
</evidence>
<evidence type="ECO:0000256" key="2">
    <source>
        <dbReference type="ARBA" id="ARBA00022975"/>
    </source>
</evidence>
<dbReference type="Gene3D" id="3.40.50.2020">
    <property type="match status" value="1"/>
</dbReference>